<organism evidence="1 4">
    <name type="scientific">Rhizobium etli</name>
    <dbReference type="NCBI Taxonomy" id="29449"/>
    <lineage>
        <taxon>Bacteria</taxon>
        <taxon>Pseudomonadati</taxon>
        <taxon>Pseudomonadota</taxon>
        <taxon>Alphaproteobacteria</taxon>
        <taxon>Hyphomicrobiales</taxon>
        <taxon>Rhizobiaceae</taxon>
        <taxon>Rhizobium/Agrobacterium group</taxon>
        <taxon>Rhizobium</taxon>
    </lineage>
</organism>
<evidence type="ECO:0000313" key="2">
    <source>
        <dbReference type="EMBL" id="MBB4536704.1"/>
    </source>
</evidence>
<dbReference type="EMBL" id="JACIID010000007">
    <property type="protein sequence ID" value="MBB4536704.1"/>
    <property type="molecule type" value="Genomic_DNA"/>
</dbReference>
<evidence type="ECO:0000313" key="3">
    <source>
        <dbReference type="Proteomes" id="UP000523431"/>
    </source>
</evidence>
<name>A0A7W6Y7Z2_RHIET</name>
<dbReference type="AlphaFoldDB" id="A0A7W6Y7Z2"/>
<accession>A0A7W6Y7Z2</accession>
<sequence length="165" mass="18334">MAAIGIGKPVLYSTMTFLAYNVNIQYYSGLHYTWCTPYFGSDFNSPVFTVPPSSSPLQIYLDLKREVEGGDLHGTLIKVKRLGIRHGADAMLKRGKITVDARDEIRAICQRATPEHFRPVMCVLPRAEVLSYVQAVPVRARANPLSQEYIVADVPTGAFDVIKFG</sequence>
<comment type="caution">
    <text evidence="1">The sequence shown here is derived from an EMBL/GenBank/DDBJ whole genome shotgun (WGS) entry which is preliminary data.</text>
</comment>
<dbReference type="RefSeq" id="WP_183842697.1">
    <property type="nucleotide sequence ID" value="NZ_JACIHU010000007.1"/>
</dbReference>
<evidence type="ECO:0000313" key="1">
    <source>
        <dbReference type="EMBL" id="MBB4481046.1"/>
    </source>
</evidence>
<reference evidence="3 4" key="1">
    <citation type="submission" date="2020-08" db="EMBL/GenBank/DDBJ databases">
        <title>Genomic Encyclopedia of Type Strains, Phase IV (KMG-V): Genome sequencing to study the core and pangenomes of soil and plant-associated prokaryotes.</title>
        <authorList>
            <person name="Whitman W."/>
        </authorList>
    </citation>
    <scope>NUCLEOTIDE SEQUENCE [LARGE SCALE GENOMIC DNA]</scope>
    <source>
        <strain evidence="1 4">SEMIA 471</strain>
        <strain evidence="2 3">SEMIA 489</strain>
    </source>
</reference>
<evidence type="ECO:0000313" key="4">
    <source>
        <dbReference type="Proteomes" id="UP000557344"/>
    </source>
</evidence>
<gene>
    <name evidence="1" type="ORF">GGE46_003635</name>
    <name evidence="2" type="ORF">GGE57_003461</name>
</gene>
<dbReference type="Proteomes" id="UP000557344">
    <property type="component" value="Unassembled WGS sequence"/>
</dbReference>
<dbReference type="EMBL" id="JACIHU010000007">
    <property type="protein sequence ID" value="MBB4481046.1"/>
    <property type="molecule type" value="Genomic_DNA"/>
</dbReference>
<proteinExistence type="predicted"/>
<protein>
    <submittedName>
        <fullName evidence="1">Uncharacterized protein</fullName>
    </submittedName>
</protein>
<dbReference type="Proteomes" id="UP000523431">
    <property type="component" value="Unassembled WGS sequence"/>
</dbReference>